<evidence type="ECO:0008006" key="3">
    <source>
        <dbReference type="Google" id="ProtNLM"/>
    </source>
</evidence>
<dbReference type="Gene3D" id="3.30.420.10">
    <property type="entry name" value="Ribonuclease H-like superfamily/Ribonuclease H"/>
    <property type="match status" value="1"/>
</dbReference>
<protein>
    <recommendedName>
        <fullName evidence="3">Integrase catalytic domain-containing protein</fullName>
    </recommendedName>
</protein>
<accession>A0A5K7ZJH7</accession>
<dbReference type="GO" id="GO:0003676">
    <property type="term" value="F:nucleic acid binding"/>
    <property type="evidence" value="ECO:0007669"/>
    <property type="project" value="InterPro"/>
</dbReference>
<evidence type="ECO:0000313" key="2">
    <source>
        <dbReference type="Proteomes" id="UP000425960"/>
    </source>
</evidence>
<evidence type="ECO:0000313" key="1">
    <source>
        <dbReference type="EMBL" id="BBO79859.1"/>
    </source>
</evidence>
<dbReference type="InterPro" id="IPR036397">
    <property type="entry name" value="RNaseH_sf"/>
</dbReference>
<dbReference type="Proteomes" id="UP000425960">
    <property type="component" value="Chromosome"/>
</dbReference>
<name>A0A5K7ZJH7_9BACT</name>
<reference evidence="1 2" key="1">
    <citation type="submission" date="2019-11" db="EMBL/GenBank/DDBJ databases">
        <title>Comparative genomics of hydrocarbon-degrading Desulfosarcina strains.</title>
        <authorList>
            <person name="Watanabe M."/>
            <person name="Kojima H."/>
            <person name="Fukui M."/>
        </authorList>
    </citation>
    <scope>NUCLEOTIDE SEQUENCE [LARGE SCALE GENOMIC DNA]</scope>
    <source>
        <strain evidence="1 2">28bB2T</strain>
    </source>
</reference>
<dbReference type="RefSeq" id="WP_155309035.1">
    <property type="nucleotide sequence ID" value="NZ_AP021876.1"/>
</dbReference>
<dbReference type="EMBL" id="AP021876">
    <property type="protein sequence ID" value="BBO79859.1"/>
    <property type="molecule type" value="Genomic_DNA"/>
</dbReference>
<gene>
    <name evidence="1" type="ORF">DSCO28_04250</name>
</gene>
<proteinExistence type="predicted"/>
<dbReference type="AlphaFoldDB" id="A0A5K7ZJH7"/>
<organism evidence="1 2">
    <name type="scientific">Desulfosarcina ovata subsp. sediminis</name>
    <dbReference type="NCBI Taxonomy" id="885957"/>
    <lineage>
        <taxon>Bacteria</taxon>
        <taxon>Pseudomonadati</taxon>
        <taxon>Thermodesulfobacteriota</taxon>
        <taxon>Desulfobacteria</taxon>
        <taxon>Desulfobacterales</taxon>
        <taxon>Desulfosarcinaceae</taxon>
        <taxon>Desulfosarcina</taxon>
    </lineage>
</organism>
<dbReference type="KEGG" id="dov:DSCO28_04250"/>
<sequence length="559" mass="65168">MKDKDFEQLPMDDRFLILLHKKIMDKTGSAKRRAKKYYMDQYRKTGVIPKPLLLAGQGIMEGRKCSGRRRVLTEKIQNRFIEMVKASSDPSDDRFVFITRHGRTIKNYHAWLEQEFERSISLSALRRFARQANLKVYLEKPDFEEKNDPSVCFKDEPVFDLIQMDGCRFRYFKIRSDDGVWAKPQVIEFFDTGSRNMLVLDAYFSESSLNSVDLFEKFLVSTPFPQKKIRLRPDNAKGFVNLKRPINELNIKFSLPGGFYLQPNFSRIHAPKDKAHLESSHRSIHHFEMRIIKHFEDRIVKTEPGYIYKKGKKGKITITYLDIDLATLRQSGLLEAYRRQHNEQKHYYSVNGKTSAWVPKEKFDDGLAQYEWITFSADDVRHFVKYGYDKINATVGAKGIITFKKQTYYVAVGAQHFSRHKSTKVYISDLGDKLFIFEHKENGILLGEALRREPYEKPVKKAGTEPNAVELISAFLQEKKMAVDRPRLIDIHLRGLTLDAAQTIYRQHRKRYIAYAIKLRQPETITGKALFNAFILDCERQLSNNPLAPYASCSENKVL</sequence>